<dbReference type="EMBL" id="CP053073">
    <property type="protein sequence ID" value="QJR14589.1"/>
    <property type="molecule type" value="Genomic_DNA"/>
</dbReference>
<organism evidence="2 3">
    <name type="scientific">Usitatibacter palustris</name>
    <dbReference type="NCBI Taxonomy" id="2732487"/>
    <lineage>
        <taxon>Bacteria</taxon>
        <taxon>Pseudomonadati</taxon>
        <taxon>Pseudomonadota</taxon>
        <taxon>Betaproteobacteria</taxon>
        <taxon>Nitrosomonadales</taxon>
        <taxon>Usitatibacteraceae</taxon>
        <taxon>Usitatibacter</taxon>
    </lineage>
</organism>
<dbReference type="KEGG" id="upl:DSM104440_01390"/>
<dbReference type="RefSeq" id="WP_171161327.1">
    <property type="nucleotide sequence ID" value="NZ_CP053073.1"/>
</dbReference>
<dbReference type="InParanoid" id="A0A6M4H4M9"/>
<evidence type="ECO:0000256" key="1">
    <source>
        <dbReference type="SAM" id="MobiDB-lite"/>
    </source>
</evidence>
<feature type="region of interest" description="Disordered" evidence="1">
    <location>
        <begin position="17"/>
        <end position="50"/>
    </location>
</feature>
<name>A0A6M4H4M9_9PROT</name>
<dbReference type="AlphaFoldDB" id="A0A6M4H4M9"/>
<evidence type="ECO:0000313" key="3">
    <source>
        <dbReference type="Proteomes" id="UP000503096"/>
    </source>
</evidence>
<gene>
    <name evidence="2" type="ORF">DSM104440_01390</name>
</gene>
<accession>A0A6M4H4M9</accession>
<proteinExistence type="predicted"/>
<keyword evidence="3" id="KW-1185">Reference proteome</keyword>
<evidence type="ECO:0000313" key="2">
    <source>
        <dbReference type="EMBL" id="QJR14589.1"/>
    </source>
</evidence>
<reference evidence="2 3" key="1">
    <citation type="submission" date="2020-04" db="EMBL/GenBank/DDBJ databases">
        <title>Usitatibacter rugosus gen. nov., sp. nov. and Usitatibacter palustris sp. nov., novel members of Usitatibacteraceae fam. nov. within the order Nitrosomonadales isolated from soil.</title>
        <authorList>
            <person name="Huber K.J."/>
            <person name="Neumann-Schaal M."/>
            <person name="Geppert A."/>
            <person name="Luckner M."/>
            <person name="Wanner G."/>
            <person name="Overmann J."/>
        </authorList>
    </citation>
    <scope>NUCLEOTIDE SEQUENCE [LARGE SCALE GENOMIC DNA]</scope>
    <source>
        <strain evidence="2 3">Swamp67</strain>
    </source>
</reference>
<protein>
    <submittedName>
        <fullName evidence="2">Uncharacterized protein</fullName>
    </submittedName>
</protein>
<dbReference type="Proteomes" id="UP000503096">
    <property type="component" value="Chromosome"/>
</dbReference>
<sequence>MSDRDLIDKADSLLKRHAISSPSSGSDTGGIPVLTDIVERPGGNAPEGPAADMAREIFTHVIAEVEGRLAADLEKRLVEHLQAEVHVAVASALGDLRQEVANAIGDAVTEALKRK</sequence>